<dbReference type="STRING" id="137246.A0A401SJL5"/>
<dbReference type="PANTHER" id="PTHR48423">
    <property type="entry name" value="INTERLEUKIN-27 RECEPTOR SUBUNIT ALPHA"/>
    <property type="match status" value="1"/>
</dbReference>
<feature type="transmembrane region" description="Helical" evidence="12">
    <location>
        <begin position="621"/>
        <end position="643"/>
    </location>
</feature>
<comment type="similarity">
    <text evidence="2">Belongs to the type I cytokine receptor family. Type 2 subfamily.</text>
</comment>
<keyword evidence="9" id="KW-0675">Receptor</keyword>
<dbReference type="FunFam" id="2.60.40.10:FF:000414">
    <property type="entry name" value="Interleukin-6 receptor subunit beta"/>
    <property type="match status" value="1"/>
</dbReference>
<dbReference type="OMA" id="SYCSIPR"/>
<evidence type="ECO:0000256" key="5">
    <source>
        <dbReference type="ARBA" id="ARBA00022729"/>
    </source>
</evidence>
<evidence type="ECO:0000256" key="3">
    <source>
        <dbReference type="ARBA" id="ARBA00022475"/>
    </source>
</evidence>
<evidence type="ECO:0000256" key="6">
    <source>
        <dbReference type="ARBA" id="ARBA00022737"/>
    </source>
</evidence>
<dbReference type="InterPro" id="IPR052672">
    <property type="entry name" value="Type1_Cytokine_Rcpt_Type2"/>
</dbReference>
<dbReference type="PROSITE" id="PS50853">
    <property type="entry name" value="FN3"/>
    <property type="match status" value="3"/>
</dbReference>
<keyword evidence="7 12" id="KW-1133">Transmembrane helix</keyword>
<evidence type="ECO:0000256" key="8">
    <source>
        <dbReference type="ARBA" id="ARBA00023136"/>
    </source>
</evidence>
<dbReference type="InterPro" id="IPR010457">
    <property type="entry name" value="IgC2-like_lig-bd"/>
</dbReference>
<evidence type="ECO:0000256" key="4">
    <source>
        <dbReference type="ARBA" id="ARBA00022692"/>
    </source>
</evidence>
<reference evidence="14 15" key="1">
    <citation type="journal article" date="2018" name="Nat. Ecol. Evol.">
        <title>Shark genomes provide insights into elasmobranch evolution and the origin of vertebrates.</title>
        <authorList>
            <person name="Hara Y"/>
            <person name="Yamaguchi K"/>
            <person name="Onimaru K"/>
            <person name="Kadota M"/>
            <person name="Koyanagi M"/>
            <person name="Keeley SD"/>
            <person name="Tatsumi K"/>
            <person name="Tanaka K"/>
            <person name="Motone F"/>
            <person name="Kageyama Y"/>
            <person name="Nozu R"/>
            <person name="Adachi N"/>
            <person name="Nishimura O"/>
            <person name="Nakagawa R"/>
            <person name="Tanegashima C"/>
            <person name="Kiyatake I"/>
            <person name="Matsumoto R"/>
            <person name="Murakumo K"/>
            <person name="Nishida K"/>
            <person name="Terakita A"/>
            <person name="Kuratani S"/>
            <person name="Sato K"/>
            <person name="Hyodo S Kuraku.S."/>
        </authorList>
    </citation>
    <scope>NUCLEOTIDE SEQUENCE [LARGE SCALE GENOMIC DNA]</scope>
</reference>
<evidence type="ECO:0000256" key="7">
    <source>
        <dbReference type="ARBA" id="ARBA00022989"/>
    </source>
</evidence>
<dbReference type="PANTHER" id="PTHR48423:SF1">
    <property type="entry name" value="INTERLEUKIN-27 RECEPTOR SUBUNIT ALPHA"/>
    <property type="match status" value="1"/>
</dbReference>
<dbReference type="OrthoDB" id="9884260at2759"/>
<dbReference type="Pfam" id="PF06328">
    <property type="entry name" value="Lep_receptor_Ig"/>
    <property type="match status" value="1"/>
</dbReference>
<dbReference type="CDD" id="cd00063">
    <property type="entry name" value="FN3"/>
    <property type="match status" value="3"/>
</dbReference>
<dbReference type="SUPFAM" id="SSF48726">
    <property type="entry name" value="Immunoglobulin"/>
    <property type="match status" value="1"/>
</dbReference>
<keyword evidence="6" id="KW-0677">Repeat</keyword>
<dbReference type="GO" id="GO:0005886">
    <property type="term" value="C:plasma membrane"/>
    <property type="evidence" value="ECO:0007669"/>
    <property type="project" value="UniProtKB-SubCell"/>
</dbReference>
<dbReference type="InterPro" id="IPR003961">
    <property type="entry name" value="FN3_dom"/>
</dbReference>
<keyword evidence="4 12" id="KW-0812">Transmembrane</keyword>
<keyword evidence="8 12" id="KW-0472">Membrane</keyword>
<comment type="caution">
    <text evidence="14">The sequence shown here is derived from an EMBL/GenBank/DDBJ whole genome shotgun (WGS) entry which is preliminary data.</text>
</comment>
<dbReference type="Proteomes" id="UP000287033">
    <property type="component" value="Unassembled WGS sequence"/>
</dbReference>
<evidence type="ECO:0000259" key="13">
    <source>
        <dbReference type="PROSITE" id="PS50853"/>
    </source>
</evidence>
<dbReference type="InterPro" id="IPR036179">
    <property type="entry name" value="Ig-like_dom_sf"/>
</dbReference>
<evidence type="ECO:0000256" key="10">
    <source>
        <dbReference type="ARBA" id="ARBA00023180"/>
    </source>
</evidence>
<organism evidence="14 15">
    <name type="scientific">Chiloscyllium punctatum</name>
    <name type="common">Brownbanded bambooshark</name>
    <name type="synonym">Hemiscyllium punctatum</name>
    <dbReference type="NCBI Taxonomy" id="137246"/>
    <lineage>
        <taxon>Eukaryota</taxon>
        <taxon>Metazoa</taxon>
        <taxon>Chordata</taxon>
        <taxon>Craniata</taxon>
        <taxon>Vertebrata</taxon>
        <taxon>Chondrichthyes</taxon>
        <taxon>Elasmobranchii</taxon>
        <taxon>Galeomorphii</taxon>
        <taxon>Galeoidea</taxon>
        <taxon>Orectolobiformes</taxon>
        <taxon>Hemiscylliidae</taxon>
        <taxon>Chiloscyllium</taxon>
    </lineage>
</organism>
<evidence type="ECO:0000256" key="1">
    <source>
        <dbReference type="ARBA" id="ARBA00004251"/>
    </source>
</evidence>
<dbReference type="EMBL" id="BEZZ01000311">
    <property type="protein sequence ID" value="GCC30588.1"/>
    <property type="molecule type" value="Genomic_DNA"/>
</dbReference>
<dbReference type="SMART" id="SM00060">
    <property type="entry name" value="FN3"/>
    <property type="match status" value="3"/>
</dbReference>
<dbReference type="InterPro" id="IPR036116">
    <property type="entry name" value="FN3_sf"/>
</dbReference>
<evidence type="ECO:0000313" key="14">
    <source>
        <dbReference type="EMBL" id="GCC30588.1"/>
    </source>
</evidence>
<feature type="domain" description="Fibronectin type-III" evidence="13">
    <location>
        <begin position="289"/>
        <end position="388"/>
    </location>
</feature>
<gene>
    <name evidence="14" type="ORF">chiPu_0009039</name>
</gene>
<keyword evidence="5" id="KW-0732">Signal</keyword>
<feature type="domain" description="Fibronectin type-III" evidence="13">
    <location>
        <begin position="520"/>
        <end position="614"/>
    </location>
</feature>
<protein>
    <recommendedName>
        <fullName evidence="13">Fibronectin type-III domain-containing protein</fullName>
    </recommendedName>
</protein>
<keyword evidence="11" id="KW-0393">Immunoglobulin domain</keyword>
<evidence type="ECO:0000256" key="2">
    <source>
        <dbReference type="ARBA" id="ARBA00008921"/>
    </source>
</evidence>
<dbReference type="AlphaFoldDB" id="A0A401SJL5"/>
<accession>A0A401SJL5</accession>
<sequence length="802" mass="91332">MKALGWTGNMCDLCYQSYIFDWSRRFMRIINMAVGVCFTKLEIWFLLVPFICAGLQKCVNGSERITYNMLSQSSDTVSVSWENCSYMTLNSTVLHLGDPLSATCQLKSEGCTFDYRTNATSIVWRMNGEEVPGNQYRALNDRMSTVFIPWFNRSKGNLTCHLWYNNSWLLLQWAEVRAGFPPVRPRLSSCISHWTSFLTQSMICNWDSGPETYLETNFTLYISEMIGNCSVRYLDPRNCTTNKTKNSCMVLVSNLASYHDIWVTATNELGSETSSHMCLDGMLIVKFKAPRIIAVKPDTQQNDCLLGQWEMPFEMVTHSKAAFEIQYKPLYEDKWTQVPLTVINSTFFKLCNLLPYTEYQLKIRCKQKTEISPWSEWSNENTGITSECAPAQKLQIWRNIEAFNGNGTRRVHLMWKPLEKSAANGKILGYRIQLHEPGIQVYNTSDLEYSFHLPDGNYKIEVAAYNSVGASPEAQVIIPSSNELDNIEPMRLYNILLYPLIDGLPGVSTSTQAYSKEGAPQRSPEIRTKQIWKTKVQLEWEELPVDDRNGFIRNYTILYKNKNGKMNSVALNGSIQDYILAGLTANTEYEVNLMVSTNGGSTIGSNLTITTKMFDDGEVEAFLMVTLLFALLTVLTFIAVCIYQRHRLKKHFWPNIPDPANSTLAQWMPKKLTEDVKELKEELSPKTQIQVVHYGSLTKANVDSTNYCWMQEIKHGQYPKPEGNGLNEVNSSTTQSLQVHNSLQNVSGLQEGFQTHYIVLEYNGMNIDVPLMLNVRENVGANIKLSLEDQISELFICSTSCQ</sequence>
<evidence type="ECO:0000256" key="12">
    <source>
        <dbReference type="SAM" id="Phobius"/>
    </source>
</evidence>
<dbReference type="Pfam" id="PF00041">
    <property type="entry name" value="fn3"/>
    <property type="match status" value="1"/>
</dbReference>
<keyword evidence="15" id="KW-1185">Reference proteome</keyword>
<feature type="domain" description="Fibronectin type-III" evidence="13">
    <location>
        <begin position="396"/>
        <end position="484"/>
    </location>
</feature>
<keyword evidence="10" id="KW-0325">Glycoprotein</keyword>
<keyword evidence="3" id="KW-1003">Cell membrane</keyword>
<dbReference type="InterPro" id="IPR013783">
    <property type="entry name" value="Ig-like_fold"/>
</dbReference>
<feature type="transmembrane region" description="Helical" evidence="12">
    <location>
        <begin position="29"/>
        <end position="51"/>
    </location>
</feature>
<evidence type="ECO:0000313" key="15">
    <source>
        <dbReference type="Proteomes" id="UP000287033"/>
    </source>
</evidence>
<dbReference type="SUPFAM" id="SSF49265">
    <property type="entry name" value="Fibronectin type III"/>
    <property type="match status" value="3"/>
</dbReference>
<name>A0A401SJL5_CHIPU</name>
<evidence type="ECO:0000256" key="11">
    <source>
        <dbReference type="ARBA" id="ARBA00023319"/>
    </source>
</evidence>
<comment type="subcellular location">
    <subcellularLocation>
        <location evidence="1">Cell membrane</location>
        <topology evidence="1">Single-pass type I membrane protein</topology>
    </subcellularLocation>
</comment>
<evidence type="ECO:0000256" key="9">
    <source>
        <dbReference type="ARBA" id="ARBA00023170"/>
    </source>
</evidence>
<dbReference type="Gene3D" id="2.60.40.10">
    <property type="entry name" value="Immunoglobulins"/>
    <property type="match status" value="5"/>
</dbReference>
<proteinExistence type="inferred from homology"/>